<gene>
    <name evidence="2" type="ORF">CVIRNUC_002334</name>
</gene>
<comment type="caution">
    <text evidence="2">The sequence shown here is derived from an EMBL/GenBank/DDBJ whole genome shotgun (WGS) entry which is preliminary data.</text>
</comment>
<dbReference type="Pfam" id="PF01161">
    <property type="entry name" value="PBP"/>
    <property type="match status" value="1"/>
</dbReference>
<feature type="chain" id="PRO_5043740607" evidence="1">
    <location>
        <begin position="23"/>
        <end position="204"/>
    </location>
</feature>
<keyword evidence="1" id="KW-0732">Signal</keyword>
<feature type="signal peptide" evidence="1">
    <location>
        <begin position="1"/>
        <end position="22"/>
    </location>
</feature>
<dbReference type="Proteomes" id="UP001314263">
    <property type="component" value="Unassembled WGS sequence"/>
</dbReference>
<name>A0AAV1HWJ9_9CHLO</name>
<sequence length="204" mass="21485">MTGVYKALTLLLVSSLPILVPGDETSDLTAAKIIPDVLDGVDTSHGVQIKLSYGQARVDTKGIRLTRADTASSPSVDITDVMGNVFSSLKLHKSSLYTLIISDPDAPSPAMPSNREYLHWLVANAPGGNISKGTEIEPYAGPTPPAGVHRYVVSLFLQPGTTRVDAETPASRSGFNTRAFAKKYGLGDPVQAAYFTVAAPAGSE</sequence>
<dbReference type="SUPFAM" id="SSF49777">
    <property type="entry name" value="PEBP-like"/>
    <property type="match status" value="1"/>
</dbReference>
<dbReference type="PANTHER" id="PTHR11362">
    <property type="entry name" value="PHOSPHATIDYLETHANOLAMINE-BINDING PROTEIN"/>
    <property type="match status" value="1"/>
</dbReference>
<evidence type="ECO:0000313" key="2">
    <source>
        <dbReference type="EMBL" id="CAK0754923.1"/>
    </source>
</evidence>
<proteinExistence type="predicted"/>
<evidence type="ECO:0000256" key="1">
    <source>
        <dbReference type="SAM" id="SignalP"/>
    </source>
</evidence>
<dbReference type="InterPro" id="IPR036610">
    <property type="entry name" value="PEBP-like_sf"/>
</dbReference>
<keyword evidence="3" id="KW-1185">Reference proteome</keyword>
<evidence type="ECO:0000313" key="3">
    <source>
        <dbReference type="Proteomes" id="UP001314263"/>
    </source>
</evidence>
<protein>
    <submittedName>
        <fullName evidence="2">Uncharacterized protein</fullName>
    </submittedName>
</protein>
<dbReference type="AlphaFoldDB" id="A0AAV1HWJ9"/>
<accession>A0AAV1HWJ9</accession>
<dbReference type="EMBL" id="CAUYUE010000003">
    <property type="protein sequence ID" value="CAK0754923.1"/>
    <property type="molecule type" value="Genomic_DNA"/>
</dbReference>
<organism evidence="2 3">
    <name type="scientific">Coccomyxa viridis</name>
    <dbReference type="NCBI Taxonomy" id="1274662"/>
    <lineage>
        <taxon>Eukaryota</taxon>
        <taxon>Viridiplantae</taxon>
        <taxon>Chlorophyta</taxon>
        <taxon>core chlorophytes</taxon>
        <taxon>Trebouxiophyceae</taxon>
        <taxon>Trebouxiophyceae incertae sedis</taxon>
        <taxon>Coccomyxaceae</taxon>
        <taxon>Coccomyxa</taxon>
    </lineage>
</organism>
<dbReference type="PANTHER" id="PTHR11362:SF82">
    <property type="entry name" value="PHOSPHATIDYLETHANOLAMINE-BINDING PROTEIN 4"/>
    <property type="match status" value="1"/>
</dbReference>
<dbReference type="InterPro" id="IPR008914">
    <property type="entry name" value="PEBP"/>
</dbReference>
<dbReference type="InterPro" id="IPR035810">
    <property type="entry name" value="PEBP_euk"/>
</dbReference>
<dbReference type="CDD" id="cd00866">
    <property type="entry name" value="PEBP_euk"/>
    <property type="match status" value="1"/>
</dbReference>
<dbReference type="Gene3D" id="3.90.280.10">
    <property type="entry name" value="PEBP-like"/>
    <property type="match status" value="1"/>
</dbReference>
<reference evidence="2 3" key="1">
    <citation type="submission" date="2023-10" db="EMBL/GenBank/DDBJ databases">
        <authorList>
            <person name="Maclean D."/>
            <person name="Macfadyen A."/>
        </authorList>
    </citation>
    <scope>NUCLEOTIDE SEQUENCE [LARGE SCALE GENOMIC DNA]</scope>
</reference>